<dbReference type="Proteomes" id="UP000318483">
    <property type="component" value="Chromosome"/>
</dbReference>
<dbReference type="RefSeq" id="WP_146365091.1">
    <property type="nucleotide sequence ID" value="NZ_CP042261.1"/>
</dbReference>
<keyword evidence="4" id="KW-1185">Reference proteome</keyword>
<evidence type="ECO:0000259" key="2">
    <source>
        <dbReference type="Pfam" id="PF07859"/>
    </source>
</evidence>
<dbReference type="InterPro" id="IPR029058">
    <property type="entry name" value="AB_hydrolase_fold"/>
</dbReference>
<gene>
    <name evidence="3" type="ORF">FPZ52_08825</name>
</gene>
<dbReference type="InterPro" id="IPR013094">
    <property type="entry name" value="AB_hydrolase_3"/>
</dbReference>
<protein>
    <submittedName>
        <fullName evidence="3">Alpha/beta hydrolase</fullName>
    </submittedName>
</protein>
<dbReference type="EMBL" id="CP042261">
    <property type="protein sequence ID" value="QDY69714.1"/>
    <property type="molecule type" value="Genomic_DNA"/>
</dbReference>
<dbReference type="Pfam" id="PF07859">
    <property type="entry name" value="Abhydrolase_3"/>
    <property type="match status" value="1"/>
</dbReference>
<dbReference type="PANTHER" id="PTHR48081">
    <property type="entry name" value="AB HYDROLASE SUPERFAMILY PROTEIN C4A8.06C"/>
    <property type="match status" value="1"/>
</dbReference>
<dbReference type="AlphaFoldDB" id="A0A5B8IVR3"/>
<dbReference type="InterPro" id="IPR050300">
    <property type="entry name" value="GDXG_lipolytic_enzyme"/>
</dbReference>
<dbReference type="Gene3D" id="3.40.50.1820">
    <property type="entry name" value="alpha/beta hydrolase"/>
    <property type="match status" value="1"/>
</dbReference>
<keyword evidence="1 3" id="KW-0378">Hydrolase</keyword>
<dbReference type="OrthoDB" id="9771666at2"/>
<dbReference type="KEGG" id="lit:FPZ52_08825"/>
<reference evidence="3 4" key="1">
    <citation type="submission" date="2019-07" db="EMBL/GenBank/DDBJ databases">
        <title>Litoreibacter alkalisoli sp. nov., isolated from saline-alkaline soil.</title>
        <authorList>
            <person name="Wang S."/>
            <person name="Xu L."/>
            <person name="Xing Y.-T."/>
            <person name="Sun J.-Q."/>
        </authorList>
    </citation>
    <scope>NUCLEOTIDE SEQUENCE [LARGE SCALE GENOMIC DNA]</scope>
    <source>
        <strain evidence="3 4">LN3S51</strain>
    </source>
</reference>
<organism evidence="3 4">
    <name type="scientific">Qingshengfaniella alkalisoli</name>
    <dbReference type="NCBI Taxonomy" id="2599296"/>
    <lineage>
        <taxon>Bacteria</taxon>
        <taxon>Pseudomonadati</taxon>
        <taxon>Pseudomonadota</taxon>
        <taxon>Alphaproteobacteria</taxon>
        <taxon>Rhodobacterales</taxon>
        <taxon>Paracoccaceae</taxon>
        <taxon>Qingshengfaniella</taxon>
    </lineage>
</organism>
<dbReference type="PANTHER" id="PTHR48081:SF33">
    <property type="entry name" value="KYNURENINE FORMAMIDASE"/>
    <property type="match status" value="1"/>
</dbReference>
<accession>A0A5B8IVR3</accession>
<evidence type="ECO:0000313" key="4">
    <source>
        <dbReference type="Proteomes" id="UP000318483"/>
    </source>
</evidence>
<feature type="domain" description="Alpha/beta hydrolase fold-3" evidence="2">
    <location>
        <begin position="67"/>
        <end position="182"/>
    </location>
</feature>
<dbReference type="GO" id="GO:0016787">
    <property type="term" value="F:hydrolase activity"/>
    <property type="evidence" value="ECO:0007669"/>
    <property type="project" value="UniProtKB-KW"/>
</dbReference>
<proteinExistence type="predicted"/>
<sequence>MTLDAAYSNTGAVPNAASYPEAWEEAAFETRSVEQAFGRARLNIPYGDGARQKFDLFLPAGRAEGIVVFIHGGYWMKFDHSFWSHLAKGAQERGWAVAIPGYTLAPEARISDITGEIGQAISAAAGYVNGPIVLTGHSAGGHLVARMAMADAPLSPDISARLQRIVPISPVSDLRPLMQTAMNDTLKLDAAEAKAESPALHPKSLDVPVSVWVGADELPAFLDQADWLRQAWNAPVTRAAGKHHFNVIDPLADPDSDLIADLLRA</sequence>
<name>A0A5B8IVR3_9RHOB</name>
<evidence type="ECO:0000313" key="3">
    <source>
        <dbReference type="EMBL" id="QDY69714.1"/>
    </source>
</evidence>
<evidence type="ECO:0000256" key="1">
    <source>
        <dbReference type="ARBA" id="ARBA00022801"/>
    </source>
</evidence>
<dbReference type="SUPFAM" id="SSF53474">
    <property type="entry name" value="alpha/beta-Hydrolases"/>
    <property type="match status" value="1"/>
</dbReference>